<evidence type="ECO:0000259" key="2">
    <source>
        <dbReference type="Pfam" id="PF08955"/>
    </source>
</evidence>
<dbReference type="InterPro" id="IPR015050">
    <property type="entry name" value="BofC_C"/>
</dbReference>
<organism evidence="3 4">
    <name type="scientific">Lutispora saccharofermentans</name>
    <dbReference type="NCBI Taxonomy" id="3024236"/>
    <lineage>
        <taxon>Bacteria</taxon>
        <taxon>Bacillati</taxon>
        <taxon>Bacillota</taxon>
        <taxon>Clostridia</taxon>
        <taxon>Lutisporales</taxon>
        <taxon>Lutisporaceae</taxon>
        <taxon>Lutispora</taxon>
    </lineage>
</organism>
<feature type="domain" description="Bypass of forespore C C-terminal" evidence="2">
    <location>
        <begin position="143"/>
        <end position="209"/>
    </location>
</feature>
<reference evidence="3 4" key="1">
    <citation type="submission" date="2021-10" db="EMBL/GenBank/DDBJ databases">
        <title>Lutispora strain m25 sp. nov., a thermophilic, non-spore-forming bacterium isolated from a lab-scale methanogenic bioreactor digesting anaerobic sludge.</title>
        <authorList>
            <person name="El Houari A."/>
            <person name="Mcdonald J."/>
        </authorList>
    </citation>
    <scope>NUCLEOTIDE SEQUENCE [LARGE SCALE GENOMIC DNA]</scope>
    <source>
        <strain evidence="4">m25</strain>
    </source>
</reference>
<evidence type="ECO:0000313" key="4">
    <source>
        <dbReference type="Proteomes" id="UP001651880"/>
    </source>
</evidence>
<gene>
    <name evidence="3" type="ORF">LJD61_09265</name>
</gene>
<feature type="transmembrane region" description="Helical" evidence="1">
    <location>
        <begin position="12"/>
        <end position="31"/>
    </location>
</feature>
<keyword evidence="4" id="KW-1185">Reference proteome</keyword>
<dbReference type="RefSeq" id="WP_255227254.1">
    <property type="nucleotide sequence ID" value="NZ_JAJEKE010000007.1"/>
</dbReference>
<name>A0ABT1NER3_9FIRM</name>
<sequence length="210" mass="24156">MFEDKRKGKKKLGILIMGLMLFVAFSISYYINMGTENEANSFNKINENLKVPESLKNFTKGDVDNVINEDEIAMEEDFLLNEHHKINYVTSFTICGHKIERTKNLPPVFIGLSEEEFMENNTGWSLAGIYEDIITLTKDIETYCPRHFIIGIEDEYIAIYVYNDNGEKILKEKTDIIIDTLTPEDQIMLQSGIVADTEDDMEQKLEGFSN</sequence>
<evidence type="ECO:0000313" key="3">
    <source>
        <dbReference type="EMBL" id="MCQ1529732.1"/>
    </source>
</evidence>
<dbReference type="Proteomes" id="UP001651880">
    <property type="component" value="Unassembled WGS sequence"/>
</dbReference>
<dbReference type="Pfam" id="PF08955">
    <property type="entry name" value="BofC_C"/>
    <property type="match status" value="1"/>
</dbReference>
<accession>A0ABT1NER3</accession>
<proteinExistence type="predicted"/>
<keyword evidence="1" id="KW-0472">Membrane</keyword>
<comment type="caution">
    <text evidence="3">The sequence shown here is derived from an EMBL/GenBank/DDBJ whole genome shotgun (WGS) entry which is preliminary data.</text>
</comment>
<dbReference type="EMBL" id="JAJEKE010000007">
    <property type="protein sequence ID" value="MCQ1529732.1"/>
    <property type="molecule type" value="Genomic_DNA"/>
</dbReference>
<keyword evidence="1" id="KW-1133">Transmembrane helix</keyword>
<keyword evidence="1" id="KW-0812">Transmembrane</keyword>
<evidence type="ECO:0000256" key="1">
    <source>
        <dbReference type="SAM" id="Phobius"/>
    </source>
</evidence>
<protein>
    <submittedName>
        <fullName evidence="3">BofC C-terminal domain-containing protein</fullName>
    </submittedName>
</protein>